<protein>
    <submittedName>
        <fullName evidence="3">Uncharacterized protein</fullName>
    </submittedName>
</protein>
<feature type="compositionally biased region" description="Polar residues" evidence="2">
    <location>
        <begin position="466"/>
        <end position="476"/>
    </location>
</feature>
<feature type="region of interest" description="Disordered" evidence="2">
    <location>
        <begin position="559"/>
        <end position="715"/>
    </location>
</feature>
<dbReference type="OrthoDB" id="10434793at2759"/>
<gene>
    <name evidence="3" type="ORF">AWC38_SpisGene16074</name>
</gene>
<evidence type="ECO:0000256" key="2">
    <source>
        <dbReference type="SAM" id="MobiDB-lite"/>
    </source>
</evidence>
<feature type="compositionally biased region" description="Polar residues" evidence="2">
    <location>
        <begin position="517"/>
        <end position="528"/>
    </location>
</feature>
<sequence length="715" mass="81690">MNIKLSEISTVKSQLVEANTNIDALGQENKILGGRLADVATQCELVESNKDAPNETERELAVLRAERQDRDRWLEDERQKIVEAAREFALQQEQTFNNMVTNLEHKLTCKDKELQEMESLLHQLQHDLKNIQKEKNALLEAADERDREFEEEKKLWNLGSHSYGKIQQYLSDLNEERQIVSQLKETCSGLELRMKELEDVNSSLQKDLVRIQEEKKLEREDREEDLLNKVDFLRSESTKLEETLQTKESLVLGLIEERTKLAMTVAALEEKLSKSAQVVTGLQQQCDCMKDQVENLREERGRLEQEKEASVRQEKIYLEISVKKVRELEERLRKEVKEKKELSNTVTEITRILEKEQNCLEKKNKELSEMKKFMQLADKENEKSIKDKNTKLDELTFAYEVLRNKLDKMEKNFEDKCKELKQVKDQFNQTEKGVKEWKTFANQRRTFATDLKLVHELEKLSRDKNTASPCTDTAGTGKSSHGSSSSKPSIVNFVKGDFPLSPIAKSLSNMIIKSPTTVTSREAATQEMSSTTTRRTQPQTLSSNESLALEEIATDVHVEANRRGISKPNGTVDTKKRASQQATDTRTAKRRHVSSGSGADRHTTTMGLKTRSAVKKAVQPSFAKDGTENPESTRMPSMRQFSPPELPLSPRKTKSLSIPQDPMSKIPRPGRSRLLRQNNQKMPSASAEKVRSLRQPALGEAAFKPTGDQTECKMQ</sequence>
<evidence type="ECO:0000256" key="1">
    <source>
        <dbReference type="SAM" id="Coils"/>
    </source>
</evidence>
<dbReference type="EMBL" id="LSMT01000357">
    <property type="protein sequence ID" value="PFX19507.1"/>
    <property type="molecule type" value="Genomic_DNA"/>
</dbReference>
<evidence type="ECO:0000313" key="4">
    <source>
        <dbReference type="Proteomes" id="UP000225706"/>
    </source>
</evidence>
<keyword evidence="4" id="KW-1185">Reference proteome</keyword>
<evidence type="ECO:0000313" key="3">
    <source>
        <dbReference type="EMBL" id="PFX19507.1"/>
    </source>
</evidence>
<feature type="region of interest" description="Disordered" evidence="2">
    <location>
        <begin position="462"/>
        <end position="487"/>
    </location>
</feature>
<proteinExistence type="predicted"/>
<dbReference type="AlphaFoldDB" id="A0A2B4RT28"/>
<comment type="caution">
    <text evidence="3">The sequence shown here is derived from an EMBL/GenBank/DDBJ whole genome shotgun (WGS) entry which is preliminary data.</text>
</comment>
<feature type="region of interest" description="Disordered" evidence="2">
    <location>
        <begin position="517"/>
        <end position="543"/>
    </location>
</feature>
<feature type="compositionally biased region" description="Low complexity" evidence="2">
    <location>
        <begin position="529"/>
        <end position="543"/>
    </location>
</feature>
<dbReference type="Proteomes" id="UP000225706">
    <property type="component" value="Unassembled WGS sequence"/>
</dbReference>
<organism evidence="3 4">
    <name type="scientific">Stylophora pistillata</name>
    <name type="common">Smooth cauliflower coral</name>
    <dbReference type="NCBI Taxonomy" id="50429"/>
    <lineage>
        <taxon>Eukaryota</taxon>
        <taxon>Metazoa</taxon>
        <taxon>Cnidaria</taxon>
        <taxon>Anthozoa</taxon>
        <taxon>Hexacorallia</taxon>
        <taxon>Scleractinia</taxon>
        <taxon>Astrocoeniina</taxon>
        <taxon>Pocilloporidae</taxon>
        <taxon>Stylophora</taxon>
    </lineage>
</organism>
<accession>A0A2B4RT28</accession>
<reference evidence="4" key="1">
    <citation type="journal article" date="2017" name="bioRxiv">
        <title>Comparative analysis of the genomes of Stylophora pistillata and Acropora digitifera provides evidence for extensive differences between species of corals.</title>
        <authorList>
            <person name="Voolstra C.R."/>
            <person name="Li Y."/>
            <person name="Liew Y.J."/>
            <person name="Baumgarten S."/>
            <person name="Zoccola D."/>
            <person name="Flot J.-F."/>
            <person name="Tambutte S."/>
            <person name="Allemand D."/>
            <person name="Aranda M."/>
        </authorList>
    </citation>
    <scope>NUCLEOTIDE SEQUENCE [LARGE SCALE GENOMIC DNA]</scope>
</reference>
<name>A0A2B4RT28_STYPI</name>
<feature type="compositionally biased region" description="Low complexity" evidence="2">
    <location>
        <begin position="477"/>
        <end position="487"/>
    </location>
</feature>
<dbReference type="STRING" id="50429.A0A2B4RT28"/>
<feature type="coiled-coil region" evidence="1">
    <location>
        <begin position="74"/>
        <end position="430"/>
    </location>
</feature>
<keyword evidence="1" id="KW-0175">Coiled coil</keyword>